<sequence length="1949" mass="231944">MKRKLPKKKSSYKNLDLGEIWKTQNLLNSWTKYSLIGLLVAIFSNKQPLINFFDFQIATSLLSRDSHNLRSHKTFVLSTLFFVVLSVSIYLLGNKSIVERQFFGLRKIQKQTRRDKNYIDIYIKSFGDYNRKFDISLSKDLLFEKRKIYKNDLFDLNNCNSASRFHLQVEIEDLFSDYVYQFSNISSKALKASRRINFSNEIYNLNNNINSIESDYPNLNNEDEKNKSIHFVSFAQPPNTNEYGPQWVKRESYMGNTRLFIESVLIHPILANKFLLSLKKKPVPDFFKKFLVSGSGKYVMNNFLPQKTGSSYSEKSIFYSFLELLSIDGLNKNTENVGKNHYSKNHIESENIKIKNLCKIHKSYSNSWNYSFPFDPISNMVERTNYMNKLLRKKWNLLFLKFFHLFSSIFCEYKKLDMFLSCLRLGRDSTKINNKLYVLINEYNGIEYQYFNKIFPFLSQSCNISNSRDKSINDYVFIENKTIRYYFKFIEDSTQFITFNLYNLTQNNFDKYLKSLNNSYLKRHLSFASVNNKHKDIIHKYSLTWKKIIKRSFVRNSKDIVYKDLAFQVFRKIKELNIFYFSENFASHKFSVGIESYKFLNFDYQVLKDIKKFWNIFGTLVSSINFDEKTLFDRSERSMNRNSIISYRFDAVNIKNSSAELLIGEITNELPMELLPIFCYKINFPILVNYLRNIQSNYNKRFSSHSEKSNGKNIAIYPQFFKIFLGCVESSPIVNKAKSFSTREKIVPVAQSQLLNALFSGTICQNKTKLSFFPDFYKKIKNTKTIFFSNSLHVFPFEEQTKNTESFLYYRYIPENKTSFREYLSQNFWTTRLGDTEIGAYYDMICLQSLIVNVRRNDKIFRSINRILFYFGSEYHDSKYKIENKILGGRRKFQYNKFQEFKILGRFFKYISFINYTSWFFTIEWWEYYLYILVQRFQEIFLIISYRFEYFIGENIQIIQKNFVNLWDKNYSNLNSKWNLRLSVDYERKTIINFVWSNFELLNNWNSLRWAFFTLVGFVFIFHKNYFSILIGSDSIESWKNFETIRYLTDSSRASYFSKLMHRNDTQLDRAKNIVIYFFLNLTHHTRNIQFYLLTKKKLGRWLISNKSLDLSRRKRNLLVQSLIAHTRIKEYGFGFYPKQQFLNDQFGYRVTHQQGLLYFRHLAEILKKELVNYPLNLADKWIFFASLQKIIFPRASCQVNQVKKFEPGFQKVPVPLQFGLSRSKGVLLIGPVEAGRSYLIKNLAADSHVPLLRISINKLLYNKPDAVTESWVNILIESLRRLNLTLNLAKKMSPCIIWIQNIHQLNVDRSTQNVESDPTFLLGILLKHFQTDSVEARTENNTIVIGSTHVPQRVDPALISPNRLDRIINIRLFNNFQRRNQFTILLNKNNFGLGRNISYLSEFGFRTMGYNIRDLVALANEVSLISVTRNRSLIYTDIMKLAFHRQVFGFTYTNNKPKFKQIFGILLYKIGRAVIQNMLIKGSSTNPLDTSNYSWKKKFYYLSKWYLESPMNESITNEFTILTHVLGCLAGAAARDSWVLLEKELDIPISLDKLVENDFDLASSISESLFMEFSWLETCQAKLVNYKGEEVTLPTHNSLNIMQNGIFAIANRGITHIKNDFEYQSSVSQRRFSNDKNQEFRNIAWSPRFWRLSFLRSHSFDWIKRPNDLGFSKKRKCSVGTNYYNQLMGNKKEQLPYERILPRVRERNVQELEYQFEHILSEEQSEILGFSDSSTQYHIEYQLYNKPRLFIGKRILWDPIGLLLQMRHFVFSRRGFFADEEMLRRLYVTYGARRERERSRSNQKIKQFFLCRGYNKDLIAKFSVRWWNQLSMDDKQSINTLKQIEQIGIQLKRPQIFTPVYLYQRWLIENLPEKLLRFELLIHQQRWIRTTNSLSNDSLTYIILLESYQYLLRFFLSNKFLLNRMMKILLKKGWLFQNEIEDLINNKK</sequence>
<evidence type="ECO:0000256" key="2">
    <source>
        <dbReference type="ARBA" id="ARBA00004474"/>
    </source>
</evidence>
<dbReference type="Gene3D" id="1.10.8.60">
    <property type="match status" value="1"/>
</dbReference>
<comment type="function">
    <text evidence="1">Probable ATPase of unknown function. Its presence in a non-photosynthetic plant (Epifagus virginiana) and experiments in tobacco indicate that it has an essential function which is probably not related to photosynthesis.</text>
</comment>
<dbReference type="PANTHER" id="PTHR33078:SF100">
    <property type="entry name" value="PROTEIN YCF2"/>
    <property type="match status" value="1"/>
</dbReference>
<evidence type="ECO:0000256" key="5">
    <source>
        <dbReference type="ARBA" id="ARBA00022741"/>
    </source>
</evidence>
<evidence type="ECO:0000256" key="4">
    <source>
        <dbReference type="ARBA" id="ARBA00022640"/>
    </source>
</evidence>
<dbReference type="Pfam" id="PF00004">
    <property type="entry name" value="AAA"/>
    <property type="match status" value="1"/>
</dbReference>
<comment type="similarity">
    <text evidence="3">Belongs to the Ycf2 family.</text>
</comment>
<dbReference type="InterPro" id="IPR003959">
    <property type="entry name" value="ATPase_AAA_core"/>
</dbReference>
<dbReference type="GO" id="GO:0016887">
    <property type="term" value="F:ATP hydrolysis activity"/>
    <property type="evidence" value="ECO:0007669"/>
    <property type="project" value="InterPro"/>
</dbReference>
<evidence type="ECO:0000259" key="8">
    <source>
        <dbReference type="SMART" id="SM00382"/>
    </source>
</evidence>
<keyword evidence="7" id="KW-0472">Membrane</keyword>
<keyword evidence="7" id="KW-1133">Transmembrane helix</keyword>
<evidence type="ECO:0000256" key="3">
    <source>
        <dbReference type="ARBA" id="ARBA00009361"/>
    </source>
</evidence>
<geneLocation type="chloroplast" evidence="9"/>
<dbReference type="InterPro" id="IPR027417">
    <property type="entry name" value="P-loop_NTPase"/>
</dbReference>
<keyword evidence="4 9" id="KW-0934">Plastid</keyword>
<protein>
    <submittedName>
        <fullName evidence="9">Hypothetical chloroplast RF21</fullName>
    </submittedName>
</protein>
<feature type="transmembrane region" description="Helical" evidence="7">
    <location>
        <begin position="74"/>
        <end position="93"/>
    </location>
</feature>
<organism evidence="9">
    <name type="scientific">Apopellia endiviifolia</name>
    <dbReference type="NCBI Taxonomy" id="304445"/>
    <lineage>
        <taxon>Eukaryota</taxon>
        <taxon>Viridiplantae</taxon>
        <taxon>Streptophyta</taxon>
        <taxon>Embryophyta</taxon>
        <taxon>Marchantiophyta</taxon>
        <taxon>Jungermanniopsida</taxon>
        <taxon>Pelliidae</taxon>
        <taxon>Pelliales</taxon>
        <taxon>Pelliaceae</taxon>
        <taxon>Apopellia</taxon>
    </lineage>
</organism>
<proteinExistence type="inferred from homology"/>
<accession>K4JUG2</accession>
<gene>
    <name evidence="9" type="primary">ycf2</name>
</gene>
<dbReference type="Gene3D" id="3.40.50.300">
    <property type="entry name" value="P-loop containing nucleotide triphosphate hydrolases"/>
    <property type="match status" value="1"/>
</dbReference>
<evidence type="ECO:0000256" key="1">
    <source>
        <dbReference type="ARBA" id="ARBA00002329"/>
    </source>
</evidence>
<dbReference type="GO" id="GO:0005524">
    <property type="term" value="F:ATP binding"/>
    <property type="evidence" value="ECO:0007669"/>
    <property type="project" value="UniProtKB-KW"/>
</dbReference>
<keyword evidence="7" id="KW-0812">Transmembrane</keyword>
<keyword evidence="6" id="KW-0067">ATP-binding</keyword>
<dbReference type="GO" id="GO:0009536">
    <property type="term" value="C:plastid"/>
    <property type="evidence" value="ECO:0007669"/>
    <property type="project" value="UniProtKB-SubCell"/>
</dbReference>
<name>K4JUG2_9MARC</name>
<feature type="domain" description="AAA+ ATPase" evidence="8">
    <location>
        <begin position="1223"/>
        <end position="1375"/>
    </location>
</feature>
<dbReference type="PANTHER" id="PTHR33078">
    <property type="entry name" value="PROTEIN YCF2-RELATED"/>
    <property type="match status" value="1"/>
</dbReference>
<dbReference type="GeneID" id="14049713"/>
<comment type="subcellular location">
    <subcellularLocation>
        <location evidence="2">Plastid</location>
    </subcellularLocation>
</comment>
<dbReference type="SUPFAM" id="SSF52540">
    <property type="entry name" value="P-loop containing nucleoside triphosphate hydrolases"/>
    <property type="match status" value="1"/>
</dbReference>
<keyword evidence="9" id="KW-0150">Chloroplast</keyword>
<dbReference type="CDD" id="cd19505">
    <property type="entry name" value="RecA-like_Ycf2"/>
    <property type="match status" value="1"/>
</dbReference>
<dbReference type="RefSeq" id="YP_007026132.1">
    <property type="nucleotide sequence ID" value="NC_019628.1"/>
</dbReference>
<evidence type="ECO:0000313" key="9">
    <source>
        <dbReference type="EMBL" id="AFU88842.1"/>
    </source>
</evidence>
<dbReference type="EMBL" id="JX827163">
    <property type="protein sequence ID" value="AFU88842.1"/>
    <property type="molecule type" value="Genomic_DNA"/>
</dbReference>
<reference evidence="9" key="1">
    <citation type="journal article" date="2012" name="Genome Biol. Evol.">
        <title>The Chloroplast Genome of Pellia endiviifolia: Gene Content, RNA-Editing Pattern, and the Origin of Chloroplast Editing.</title>
        <authorList>
            <person name="Grosche C."/>
            <person name="Funk H.T."/>
            <person name="Maier U.G."/>
            <person name="Zauner S."/>
        </authorList>
    </citation>
    <scope>NUCLEOTIDE SEQUENCE</scope>
</reference>
<keyword evidence="5" id="KW-0547">Nucleotide-binding</keyword>
<dbReference type="SMART" id="SM00382">
    <property type="entry name" value="AAA"/>
    <property type="match status" value="1"/>
</dbReference>
<evidence type="ECO:0000256" key="7">
    <source>
        <dbReference type="SAM" id="Phobius"/>
    </source>
</evidence>
<evidence type="ECO:0000256" key="6">
    <source>
        <dbReference type="ARBA" id="ARBA00022840"/>
    </source>
</evidence>
<dbReference type="InterPro" id="IPR003593">
    <property type="entry name" value="AAA+_ATPase"/>
</dbReference>